<name>A0A1S2M7H3_9BACI</name>
<keyword evidence="2" id="KW-1185">Reference proteome</keyword>
<reference evidence="1 2" key="1">
    <citation type="submission" date="2016-10" db="EMBL/GenBank/DDBJ databases">
        <title>Draft genome sequences of four alkaliphilic bacteria belonging to the Anaerobacillus genus.</title>
        <authorList>
            <person name="Bassil N.M."/>
            <person name="Lloyd J.R."/>
        </authorList>
    </citation>
    <scope>NUCLEOTIDE SEQUENCE [LARGE SCALE GENOMIC DNA]</scope>
    <source>
        <strain evidence="1 2">DSM 22531</strain>
    </source>
</reference>
<evidence type="ECO:0008006" key="3">
    <source>
        <dbReference type="Google" id="ProtNLM"/>
    </source>
</evidence>
<accession>A0A1S2M7H3</accession>
<sequence>MDKKEWLKKQVKSGADKTLRRAKKLYQTFDEKDRNLKSSTGKGIFHTYTEKGGDLAGKVIGTPVSYIGKKVKSPFVDEIGKNLHGATKFSGNIAGQVGQGTWKTTQGFVSRNKADLYEGLGEFATAAGKTMGAVYKTSAYTLQNSAAVINGVYHKDYHKALTGIKGVGKVVIVGAVAITVFDLIEGDDVSAAENGDFLLTHNSHLDGQLHPETGVPYEAQTVVLENENEVIGVFPVFDAVAEVELPAKMYESSDYRHFSYANSELVDAVSKDPGMASQFTVEQLEQIYESETPDGYTWHHHEQLGKLQLVDEELHAKSGHSGGRSIWGGGSNAR</sequence>
<dbReference type="STRING" id="472963.BKP45_08050"/>
<dbReference type="OrthoDB" id="2186822at2"/>
<protein>
    <recommendedName>
        <fullName evidence="3">HNH endonuclease</fullName>
    </recommendedName>
</protein>
<evidence type="ECO:0000313" key="1">
    <source>
        <dbReference type="EMBL" id="OIJ20742.1"/>
    </source>
</evidence>
<dbReference type="AlphaFoldDB" id="A0A1S2M7H3"/>
<organism evidence="1 2">
    <name type="scientific">Anaerobacillus alkalidiazotrophicus</name>
    <dbReference type="NCBI Taxonomy" id="472963"/>
    <lineage>
        <taxon>Bacteria</taxon>
        <taxon>Bacillati</taxon>
        <taxon>Bacillota</taxon>
        <taxon>Bacilli</taxon>
        <taxon>Bacillales</taxon>
        <taxon>Bacillaceae</taxon>
        <taxon>Anaerobacillus</taxon>
    </lineage>
</organism>
<proteinExistence type="predicted"/>
<dbReference type="Pfam" id="PF12639">
    <property type="entry name" value="Colicin-DNase"/>
    <property type="match status" value="1"/>
</dbReference>
<dbReference type="EMBL" id="MLQS01000007">
    <property type="protein sequence ID" value="OIJ20742.1"/>
    <property type="molecule type" value="Genomic_DNA"/>
</dbReference>
<comment type="caution">
    <text evidence="1">The sequence shown here is derived from an EMBL/GenBank/DDBJ whole genome shotgun (WGS) entry which is preliminary data.</text>
</comment>
<gene>
    <name evidence="1" type="ORF">BKP45_08050</name>
</gene>
<dbReference type="RefSeq" id="WP_071389216.1">
    <property type="nucleotide sequence ID" value="NZ_MLQS01000007.1"/>
</dbReference>
<evidence type="ECO:0000313" key="2">
    <source>
        <dbReference type="Proteomes" id="UP000180057"/>
    </source>
</evidence>
<dbReference type="Proteomes" id="UP000180057">
    <property type="component" value="Unassembled WGS sequence"/>
</dbReference>